<feature type="transmembrane region" description="Helical" evidence="1">
    <location>
        <begin position="29"/>
        <end position="54"/>
    </location>
</feature>
<keyword evidence="1" id="KW-0472">Membrane</keyword>
<organism evidence="2 3">
    <name type="scientific">Daphnia pulex</name>
    <name type="common">Water flea</name>
    <dbReference type="NCBI Taxonomy" id="6669"/>
    <lineage>
        <taxon>Eukaryota</taxon>
        <taxon>Metazoa</taxon>
        <taxon>Ecdysozoa</taxon>
        <taxon>Arthropoda</taxon>
        <taxon>Crustacea</taxon>
        <taxon>Branchiopoda</taxon>
        <taxon>Diplostraca</taxon>
        <taxon>Cladocera</taxon>
        <taxon>Anomopoda</taxon>
        <taxon>Daphniidae</taxon>
        <taxon>Daphnia</taxon>
    </lineage>
</organism>
<name>E9HR81_DAPPU</name>
<evidence type="ECO:0000256" key="1">
    <source>
        <dbReference type="SAM" id="Phobius"/>
    </source>
</evidence>
<dbReference type="HOGENOM" id="CLU_2887997_0_0_1"/>
<evidence type="ECO:0000313" key="3">
    <source>
        <dbReference type="Proteomes" id="UP000000305"/>
    </source>
</evidence>
<dbReference type="EMBL" id="GL732732">
    <property type="protein sequence ID" value="EFX65756.1"/>
    <property type="molecule type" value="Genomic_DNA"/>
</dbReference>
<keyword evidence="1" id="KW-1133">Transmembrane helix</keyword>
<dbReference type="AlphaFoldDB" id="E9HR81"/>
<gene>
    <name evidence="2" type="ORF">DAPPUDRAFT_303524</name>
</gene>
<sequence length="63" mass="7402">MDGKRNSLQMLHFSASLQLKMTKIVDYKISYVLIEVFWQLPALSFLLYCLTVSWNWMSASQLI</sequence>
<keyword evidence="3" id="KW-1185">Reference proteome</keyword>
<dbReference type="InParanoid" id="E9HR81"/>
<keyword evidence="1" id="KW-0812">Transmembrane</keyword>
<dbReference type="Proteomes" id="UP000000305">
    <property type="component" value="Unassembled WGS sequence"/>
</dbReference>
<accession>E9HR81</accession>
<protein>
    <submittedName>
        <fullName evidence="2">Uncharacterized protein</fullName>
    </submittedName>
</protein>
<dbReference type="KEGG" id="dpx:DAPPUDRAFT_303524"/>
<reference evidence="2 3" key="1">
    <citation type="journal article" date="2011" name="Science">
        <title>The ecoresponsive genome of Daphnia pulex.</title>
        <authorList>
            <person name="Colbourne J.K."/>
            <person name="Pfrender M.E."/>
            <person name="Gilbert D."/>
            <person name="Thomas W.K."/>
            <person name="Tucker A."/>
            <person name="Oakley T.H."/>
            <person name="Tokishita S."/>
            <person name="Aerts A."/>
            <person name="Arnold G.J."/>
            <person name="Basu M.K."/>
            <person name="Bauer D.J."/>
            <person name="Caceres C.E."/>
            <person name="Carmel L."/>
            <person name="Casola C."/>
            <person name="Choi J.H."/>
            <person name="Detter J.C."/>
            <person name="Dong Q."/>
            <person name="Dusheyko S."/>
            <person name="Eads B.D."/>
            <person name="Frohlich T."/>
            <person name="Geiler-Samerotte K.A."/>
            <person name="Gerlach D."/>
            <person name="Hatcher P."/>
            <person name="Jogdeo S."/>
            <person name="Krijgsveld J."/>
            <person name="Kriventseva E.V."/>
            <person name="Kultz D."/>
            <person name="Laforsch C."/>
            <person name="Lindquist E."/>
            <person name="Lopez J."/>
            <person name="Manak J.R."/>
            <person name="Muller J."/>
            <person name="Pangilinan J."/>
            <person name="Patwardhan R.P."/>
            <person name="Pitluck S."/>
            <person name="Pritham E.J."/>
            <person name="Rechtsteiner A."/>
            <person name="Rho M."/>
            <person name="Rogozin I.B."/>
            <person name="Sakarya O."/>
            <person name="Salamov A."/>
            <person name="Schaack S."/>
            <person name="Shapiro H."/>
            <person name="Shiga Y."/>
            <person name="Skalitzky C."/>
            <person name="Smith Z."/>
            <person name="Souvorov A."/>
            <person name="Sung W."/>
            <person name="Tang Z."/>
            <person name="Tsuchiya D."/>
            <person name="Tu H."/>
            <person name="Vos H."/>
            <person name="Wang M."/>
            <person name="Wolf Y.I."/>
            <person name="Yamagata H."/>
            <person name="Yamada T."/>
            <person name="Ye Y."/>
            <person name="Shaw J.R."/>
            <person name="Andrews J."/>
            <person name="Crease T.J."/>
            <person name="Tang H."/>
            <person name="Lucas S.M."/>
            <person name="Robertson H.M."/>
            <person name="Bork P."/>
            <person name="Koonin E.V."/>
            <person name="Zdobnov E.M."/>
            <person name="Grigoriev I.V."/>
            <person name="Lynch M."/>
            <person name="Boore J.L."/>
        </authorList>
    </citation>
    <scope>NUCLEOTIDE SEQUENCE [LARGE SCALE GENOMIC DNA]</scope>
</reference>
<evidence type="ECO:0000313" key="2">
    <source>
        <dbReference type="EMBL" id="EFX65756.1"/>
    </source>
</evidence>
<proteinExistence type="predicted"/>